<dbReference type="STRING" id="1802451.A3C82_00975"/>
<dbReference type="EMBL" id="MHTW01000019">
    <property type="protein sequence ID" value="OHA67019.1"/>
    <property type="molecule type" value="Genomic_DNA"/>
</dbReference>
<sequence length="410" mass="42686">MKKNRQQGFATLYFVLLALFLVVSIAGSLFLFVSWQQRIGRNAQNSTQAYWAAEAGAEDALLRLKEGMSFASPISFFAGEGAVTTTIMEIAPGIDLVTAQGNDASRVRKVQALFALSGTTPTFFYGAHIGAGGLQMDNLSKVIGNAFSNGDIVSSGAAEVTETATVAGVGGSISGITAKHAFADTCAGSDIAQELHANNKGNCTYGSYAVLGAPPALVSLPLGDEQVQQWKDDAQAGGALAGPYELEGSNAATLGPKQIVGDLMVEDSAVLTLSGTLWVTGNVTVKNSGRVKLAGSYGAMSGVVVADGTITLENNSISAGSGNPDSYLMYLSTKSSNPAIITKNNAIADIIYASQGWVEVQNNAQLVEVTGYGIHLMNNAVIQYEIGLQDARFTSGPGASWELSSWQEVE</sequence>
<feature type="transmembrane region" description="Helical" evidence="1">
    <location>
        <begin position="12"/>
        <end position="35"/>
    </location>
</feature>
<evidence type="ECO:0000256" key="1">
    <source>
        <dbReference type="SAM" id="Phobius"/>
    </source>
</evidence>
<dbReference type="InterPro" id="IPR011050">
    <property type="entry name" value="Pectin_lyase_fold/virulence"/>
</dbReference>
<evidence type="ECO:0000313" key="3">
    <source>
        <dbReference type="Proteomes" id="UP000176901"/>
    </source>
</evidence>
<protein>
    <recommendedName>
        <fullName evidence="4">Type 4 fimbrial biogenesis protein PilX N-terminal domain-containing protein</fullName>
    </recommendedName>
</protein>
<dbReference type="Proteomes" id="UP000176901">
    <property type="component" value="Unassembled WGS sequence"/>
</dbReference>
<gene>
    <name evidence="2" type="ORF">A3C82_00975</name>
</gene>
<keyword evidence="1" id="KW-0472">Membrane</keyword>
<comment type="caution">
    <text evidence="2">The sequence shown here is derived from an EMBL/GenBank/DDBJ whole genome shotgun (WGS) entry which is preliminary data.</text>
</comment>
<proteinExistence type="predicted"/>
<accession>A0A1G2R3R5</accession>
<keyword evidence="1" id="KW-1133">Transmembrane helix</keyword>
<organism evidence="2 3">
    <name type="scientific">Candidatus Wildermuthbacteria bacterium RIFCSPHIGHO2_02_FULL_47_12</name>
    <dbReference type="NCBI Taxonomy" id="1802451"/>
    <lineage>
        <taxon>Bacteria</taxon>
        <taxon>Candidatus Wildermuthiibacteriota</taxon>
    </lineage>
</organism>
<dbReference type="SUPFAM" id="SSF51126">
    <property type="entry name" value="Pectin lyase-like"/>
    <property type="match status" value="1"/>
</dbReference>
<evidence type="ECO:0008006" key="4">
    <source>
        <dbReference type="Google" id="ProtNLM"/>
    </source>
</evidence>
<name>A0A1G2R3R5_9BACT</name>
<keyword evidence="1" id="KW-0812">Transmembrane</keyword>
<reference evidence="2 3" key="1">
    <citation type="journal article" date="2016" name="Nat. Commun.">
        <title>Thousands of microbial genomes shed light on interconnected biogeochemical processes in an aquifer system.</title>
        <authorList>
            <person name="Anantharaman K."/>
            <person name="Brown C.T."/>
            <person name="Hug L.A."/>
            <person name="Sharon I."/>
            <person name="Castelle C.J."/>
            <person name="Probst A.J."/>
            <person name="Thomas B.C."/>
            <person name="Singh A."/>
            <person name="Wilkins M.J."/>
            <person name="Karaoz U."/>
            <person name="Brodie E.L."/>
            <person name="Williams K.H."/>
            <person name="Hubbard S.S."/>
            <person name="Banfield J.F."/>
        </authorList>
    </citation>
    <scope>NUCLEOTIDE SEQUENCE [LARGE SCALE GENOMIC DNA]</scope>
</reference>
<evidence type="ECO:0000313" key="2">
    <source>
        <dbReference type="EMBL" id="OHA67019.1"/>
    </source>
</evidence>
<dbReference type="AlphaFoldDB" id="A0A1G2R3R5"/>